<evidence type="ECO:0000313" key="2">
    <source>
        <dbReference type="EMBL" id="SVD65531.1"/>
    </source>
</evidence>
<dbReference type="InterPro" id="IPR003777">
    <property type="entry name" value="XdhC_CoxI"/>
</dbReference>
<gene>
    <name evidence="2" type="ORF">METZ01_LOCUS418385</name>
</gene>
<reference evidence="2" key="1">
    <citation type="submission" date="2018-05" db="EMBL/GenBank/DDBJ databases">
        <authorList>
            <person name="Lanie J.A."/>
            <person name="Ng W.-L."/>
            <person name="Kazmierczak K.M."/>
            <person name="Andrzejewski T.M."/>
            <person name="Davidsen T.M."/>
            <person name="Wayne K.J."/>
            <person name="Tettelin H."/>
            <person name="Glass J.I."/>
            <person name="Rusch D."/>
            <person name="Podicherti R."/>
            <person name="Tsui H.-C.T."/>
            <person name="Winkler M.E."/>
        </authorList>
    </citation>
    <scope>NUCLEOTIDE SEQUENCE</scope>
</reference>
<protein>
    <recommendedName>
        <fullName evidence="1">XdhC- CoxI domain-containing protein</fullName>
    </recommendedName>
</protein>
<sequence length="231" mass="24520">MVDIIGEIGRLRQRGERLALASLIWSTGSIPMSDRAKMIITEDGSIIGTIGGGCLEAEVLNVGRAVLDTGANQHTSYTMTEKQAGESGLNCGGTVRIYTELVEPGAGGDLYDKVLNARADRLGGVLATLLSTDSSHQSSKMWFGMDGSRFGSLQSTEVERLVEEKGSFVLQREQGFIQALPAAGEQNGENILGDSEMVKAARSEVFLEPFLPEPILYVFGGGHVGGQIGAL</sequence>
<dbReference type="EMBL" id="UINC01164595">
    <property type="protein sequence ID" value="SVD65531.1"/>
    <property type="molecule type" value="Genomic_DNA"/>
</dbReference>
<dbReference type="InterPro" id="IPR052698">
    <property type="entry name" value="MoCofactor_Util/Proc"/>
</dbReference>
<feature type="non-terminal residue" evidence="2">
    <location>
        <position position="231"/>
    </location>
</feature>
<organism evidence="2">
    <name type="scientific">marine metagenome</name>
    <dbReference type="NCBI Taxonomy" id="408172"/>
    <lineage>
        <taxon>unclassified sequences</taxon>
        <taxon>metagenomes</taxon>
        <taxon>ecological metagenomes</taxon>
    </lineage>
</organism>
<dbReference type="PANTHER" id="PTHR30388">
    <property type="entry name" value="ALDEHYDE OXIDOREDUCTASE MOLYBDENUM COFACTOR ASSEMBLY PROTEIN"/>
    <property type="match status" value="1"/>
</dbReference>
<dbReference type="AlphaFoldDB" id="A0A382X5J1"/>
<feature type="domain" description="XdhC- CoxI" evidence="1">
    <location>
        <begin position="12"/>
        <end position="77"/>
    </location>
</feature>
<accession>A0A382X5J1</accession>
<evidence type="ECO:0000259" key="1">
    <source>
        <dbReference type="Pfam" id="PF02625"/>
    </source>
</evidence>
<dbReference type="PANTHER" id="PTHR30388:SF6">
    <property type="entry name" value="XANTHINE DEHYDROGENASE SUBUNIT A-RELATED"/>
    <property type="match status" value="1"/>
</dbReference>
<proteinExistence type="predicted"/>
<name>A0A382X5J1_9ZZZZ</name>
<dbReference type="Pfam" id="PF02625">
    <property type="entry name" value="XdhC_CoxI"/>
    <property type="match status" value="1"/>
</dbReference>